<evidence type="ECO:0000256" key="3">
    <source>
        <dbReference type="ARBA" id="ARBA00012438"/>
    </source>
</evidence>
<dbReference type="Pfam" id="PF00512">
    <property type="entry name" value="HisKA"/>
    <property type="match status" value="1"/>
</dbReference>
<gene>
    <name evidence="16" type="ORF">CM240_0324</name>
</gene>
<dbReference type="GO" id="GO:0005524">
    <property type="term" value="F:ATP binding"/>
    <property type="evidence" value="ECO:0007669"/>
    <property type="project" value="UniProtKB-KW"/>
</dbReference>
<feature type="transmembrane region" description="Helical" evidence="14">
    <location>
        <begin position="7"/>
        <end position="29"/>
    </location>
</feature>
<keyword evidence="12" id="KW-0902">Two-component regulatory system</keyword>
<dbReference type="STRING" id="1216932.CM240_0324"/>
<dbReference type="SUPFAM" id="SSF55874">
    <property type="entry name" value="ATPase domain of HSP90 chaperone/DNA topoisomerase II/histidine kinase"/>
    <property type="match status" value="1"/>
</dbReference>
<dbReference type="EC" id="2.7.13.3" evidence="3"/>
<evidence type="ECO:0000256" key="2">
    <source>
        <dbReference type="ARBA" id="ARBA00004651"/>
    </source>
</evidence>
<dbReference type="SUPFAM" id="SSF47384">
    <property type="entry name" value="Homodimeric domain of signal transducing histidine kinase"/>
    <property type="match status" value="1"/>
</dbReference>
<reference evidence="16 17" key="1">
    <citation type="submission" date="2013-11" db="EMBL/GenBank/DDBJ databases">
        <title>Complete genome sequence of Clostridum sp. M2/40.</title>
        <authorList>
            <person name="Wibberg D."/>
            <person name="Puehler A."/>
            <person name="Schlueter A."/>
        </authorList>
    </citation>
    <scope>NUCLEOTIDE SEQUENCE [LARGE SCALE GENOMIC DNA]</scope>
    <source>
        <strain evidence="17">M2/40</strain>
    </source>
</reference>
<dbReference type="KEGG" id="clt:CM240_0324"/>
<keyword evidence="6 16" id="KW-0808">Transferase</keyword>
<dbReference type="InterPro" id="IPR003594">
    <property type="entry name" value="HATPase_dom"/>
</dbReference>
<dbReference type="PROSITE" id="PS50109">
    <property type="entry name" value="HIS_KIN"/>
    <property type="match status" value="1"/>
</dbReference>
<evidence type="ECO:0000259" key="15">
    <source>
        <dbReference type="PROSITE" id="PS50109"/>
    </source>
</evidence>
<dbReference type="EMBL" id="HG917868">
    <property type="protein sequence ID" value="CDM67491.1"/>
    <property type="molecule type" value="Genomic_DNA"/>
</dbReference>
<accession>W6RSE1</accession>
<dbReference type="PANTHER" id="PTHR45528">
    <property type="entry name" value="SENSOR HISTIDINE KINASE CPXA"/>
    <property type="match status" value="1"/>
</dbReference>
<evidence type="ECO:0000256" key="5">
    <source>
        <dbReference type="ARBA" id="ARBA00022553"/>
    </source>
</evidence>
<keyword evidence="11 14" id="KW-1133">Transmembrane helix</keyword>
<comment type="catalytic activity">
    <reaction evidence="1">
        <text>ATP + protein L-histidine = ADP + protein N-phospho-L-histidine.</text>
        <dbReference type="EC" id="2.7.13.3"/>
    </reaction>
</comment>
<dbReference type="PANTHER" id="PTHR45528:SF1">
    <property type="entry name" value="SENSOR HISTIDINE KINASE CPXA"/>
    <property type="match status" value="1"/>
</dbReference>
<name>W6RSE1_9CLOT</name>
<dbReference type="SMART" id="SM00388">
    <property type="entry name" value="HisKA"/>
    <property type="match status" value="1"/>
</dbReference>
<dbReference type="OrthoDB" id="9792991at2"/>
<feature type="transmembrane region" description="Helical" evidence="14">
    <location>
        <begin position="339"/>
        <end position="359"/>
    </location>
</feature>
<evidence type="ECO:0000256" key="4">
    <source>
        <dbReference type="ARBA" id="ARBA00022475"/>
    </source>
</evidence>
<keyword evidence="17" id="KW-1185">Reference proteome</keyword>
<keyword evidence="10" id="KW-0067">ATP-binding</keyword>
<evidence type="ECO:0000256" key="12">
    <source>
        <dbReference type="ARBA" id="ARBA00023012"/>
    </source>
</evidence>
<evidence type="ECO:0000256" key="8">
    <source>
        <dbReference type="ARBA" id="ARBA00022741"/>
    </source>
</evidence>
<evidence type="ECO:0000256" key="9">
    <source>
        <dbReference type="ARBA" id="ARBA00022777"/>
    </source>
</evidence>
<protein>
    <recommendedName>
        <fullName evidence="3">histidine kinase</fullName>
        <ecNumber evidence="3">2.7.13.3</ecNumber>
    </recommendedName>
</protein>
<keyword evidence="8" id="KW-0547">Nucleotide-binding</keyword>
<evidence type="ECO:0000256" key="13">
    <source>
        <dbReference type="ARBA" id="ARBA00023136"/>
    </source>
</evidence>
<keyword evidence="9 16" id="KW-0418">Kinase</keyword>
<dbReference type="InterPro" id="IPR005467">
    <property type="entry name" value="His_kinase_dom"/>
</dbReference>
<dbReference type="PATRIC" id="fig|1216932.3.peg.303"/>
<dbReference type="Gene3D" id="3.30.565.10">
    <property type="entry name" value="Histidine kinase-like ATPase, C-terminal domain"/>
    <property type="match status" value="1"/>
</dbReference>
<dbReference type="RefSeq" id="WP_051483626.1">
    <property type="nucleotide sequence ID" value="NZ_HG917868.1"/>
</dbReference>
<feature type="transmembrane region" description="Helical" evidence="14">
    <location>
        <begin position="206"/>
        <end position="224"/>
    </location>
</feature>
<keyword evidence="7 14" id="KW-0812">Transmembrane</keyword>
<comment type="subcellular location">
    <subcellularLocation>
        <location evidence="2">Cell membrane</location>
        <topology evidence="2">Multi-pass membrane protein</topology>
    </subcellularLocation>
</comment>
<evidence type="ECO:0000256" key="6">
    <source>
        <dbReference type="ARBA" id="ARBA00022679"/>
    </source>
</evidence>
<evidence type="ECO:0000256" key="1">
    <source>
        <dbReference type="ARBA" id="ARBA00000085"/>
    </source>
</evidence>
<evidence type="ECO:0000256" key="11">
    <source>
        <dbReference type="ARBA" id="ARBA00022989"/>
    </source>
</evidence>
<dbReference type="AlphaFoldDB" id="W6RSE1"/>
<dbReference type="GO" id="GO:0005886">
    <property type="term" value="C:plasma membrane"/>
    <property type="evidence" value="ECO:0007669"/>
    <property type="project" value="UniProtKB-SubCell"/>
</dbReference>
<feature type="domain" description="Histidine kinase" evidence="15">
    <location>
        <begin position="450"/>
        <end position="664"/>
    </location>
</feature>
<keyword evidence="4" id="KW-1003">Cell membrane</keyword>
<dbReference type="InterPro" id="IPR050398">
    <property type="entry name" value="HssS/ArlS-like"/>
</dbReference>
<dbReference type="FunFam" id="1.10.287.130:FF:000008">
    <property type="entry name" value="Two-component sensor histidine kinase"/>
    <property type="match status" value="1"/>
</dbReference>
<dbReference type="InterPro" id="IPR036097">
    <property type="entry name" value="HisK_dim/P_sf"/>
</dbReference>
<dbReference type="GO" id="GO:0000155">
    <property type="term" value="F:phosphorelay sensor kinase activity"/>
    <property type="evidence" value="ECO:0007669"/>
    <property type="project" value="InterPro"/>
</dbReference>
<evidence type="ECO:0000256" key="7">
    <source>
        <dbReference type="ARBA" id="ARBA00022692"/>
    </source>
</evidence>
<sequence>MKVDKKTVIVNTIILSILLILSAIIVKVYSKDYMNNHIHEGYKSYGFVNKLCTNSYVLYNTVIDDSIDDKVKESYRFKKWKSQLEDDSDNLEYAIFNGKGELVKKYASSDIEILIKSSRKEEIRGRYDFFIILSFDKNGNIEIEDCKGVDKREISNLLLRIDKNLSGDMKINKVNDVKAVYAISYQSLLNNKGNIDTSVITIDQNILFLWIAIAGIVLFALLISHKYMNEIIFTKIIYRIPIEISILLSTIASLYIIDTIKKITNGSFVTEIKYIKSEDIINTDICNILRCFIIYLMFFVIVSAICEVMRKDNLEGIKNKSLIYKFFKWLIRIDFREPVTYKLLILISINFIVMLLLTINVWTAIVISITYSIVLFCIAKKYLDDVKEKYNRILTTTEEISRGNLDVEIDEELGMFEPIKKEIQNIKVGFKRAIEEETKSQVMKTELISNVSHDLKTPLTSIISYIDLLKDEDITEEQRKKYIKTLEIKSNRLKVLIEDLFDMSKANSGNIKLDMVNVDIIDLIKQILIELDDKIKESALIIRKNFPEGRVVLKLDSQYTFRVFENLMINITKYAMRNSRVYIDIINNIDNVDITLKNMSAEEINFDGDYITERFVRGDKSRNTEGSGLGLAIAKTFIELQGGKMIITIDGDLFKVSINFPKEIRAGHKSGHRSEGTGHK</sequence>
<dbReference type="Pfam" id="PF02518">
    <property type="entry name" value="HATPase_c"/>
    <property type="match status" value="1"/>
</dbReference>
<evidence type="ECO:0000313" key="16">
    <source>
        <dbReference type="EMBL" id="CDM67491.1"/>
    </source>
</evidence>
<feature type="transmembrane region" description="Helical" evidence="14">
    <location>
        <begin position="236"/>
        <end position="257"/>
    </location>
</feature>
<keyword evidence="5" id="KW-0597">Phosphoprotein</keyword>
<dbReference type="Proteomes" id="UP000019426">
    <property type="component" value="Chromosome M2/40_rep1"/>
</dbReference>
<evidence type="ECO:0000313" key="17">
    <source>
        <dbReference type="Proteomes" id="UP000019426"/>
    </source>
</evidence>
<evidence type="ECO:0000256" key="14">
    <source>
        <dbReference type="SAM" id="Phobius"/>
    </source>
</evidence>
<dbReference type="HOGENOM" id="CLU_000445_73_3_9"/>
<proteinExistence type="predicted"/>
<dbReference type="eggNOG" id="COG2205">
    <property type="taxonomic scope" value="Bacteria"/>
</dbReference>
<dbReference type="InterPro" id="IPR036890">
    <property type="entry name" value="HATPase_C_sf"/>
</dbReference>
<keyword evidence="13 14" id="KW-0472">Membrane</keyword>
<dbReference type="Gene3D" id="1.10.287.130">
    <property type="match status" value="1"/>
</dbReference>
<dbReference type="SMART" id="SM00387">
    <property type="entry name" value="HATPase_c"/>
    <property type="match status" value="1"/>
</dbReference>
<dbReference type="CDD" id="cd00082">
    <property type="entry name" value="HisKA"/>
    <property type="match status" value="1"/>
</dbReference>
<organism evidence="16 17">
    <name type="scientific">Clostridium bornimense</name>
    <dbReference type="NCBI Taxonomy" id="1216932"/>
    <lineage>
        <taxon>Bacteria</taxon>
        <taxon>Bacillati</taxon>
        <taxon>Bacillota</taxon>
        <taxon>Clostridia</taxon>
        <taxon>Eubacteriales</taxon>
        <taxon>Clostridiaceae</taxon>
        <taxon>Clostridium</taxon>
    </lineage>
</organism>
<evidence type="ECO:0000256" key="10">
    <source>
        <dbReference type="ARBA" id="ARBA00022840"/>
    </source>
</evidence>
<dbReference type="InterPro" id="IPR003661">
    <property type="entry name" value="HisK_dim/P_dom"/>
</dbReference>